<dbReference type="Proteomes" id="UP000192761">
    <property type="component" value="Unassembled WGS sequence"/>
</dbReference>
<dbReference type="AlphaFoldDB" id="A0A1W1Y0A5"/>
<proteinExistence type="predicted"/>
<dbReference type="InterPro" id="IPR016181">
    <property type="entry name" value="Acyl_CoA_acyltransferase"/>
</dbReference>
<organism evidence="1 2">
    <name type="scientific">Andreprevotia lacus DSM 23236</name>
    <dbReference type="NCBI Taxonomy" id="1121001"/>
    <lineage>
        <taxon>Bacteria</taxon>
        <taxon>Pseudomonadati</taxon>
        <taxon>Pseudomonadota</taxon>
        <taxon>Betaproteobacteria</taxon>
        <taxon>Neisseriales</taxon>
        <taxon>Chitinibacteraceae</taxon>
        <taxon>Andreprevotia</taxon>
    </lineage>
</organism>
<reference evidence="1 2" key="1">
    <citation type="submission" date="2017-04" db="EMBL/GenBank/DDBJ databases">
        <authorList>
            <person name="Afonso C.L."/>
            <person name="Miller P.J."/>
            <person name="Scott M.A."/>
            <person name="Spackman E."/>
            <person name="Goraichik I."/>
            <person name="Dimitrov K.M."/>
            <person name="Suarez D.L."/>
            <person name="Swayne D.E."/>
        </authorList>
    </citation>
    <scope>NUCLEOTIDE SEQUENCE [LARGE SCALE GENOMIC DNA]</scope>
    <source>
        <strain evidence="1 2">DSM 23236</strain>
    </source>
</reference>
<evidence type="ECO:0000313" key="1">
    <source>
        <dbReference type="EMBL" id="SMC29564.1"/>
    </source>
</evidence>
<keyword evidence="2" id="KW-1185">Reference proteome</keyword>
<name>A0A1W1Y0A5_9NEIS</name>
<dbReference type="EMBL" id="FWXD01000037">
    <property type="protein sequence ID" value="SMC29564.1"/>
    <property type="molecule type" value="Genomic_DNA"/>
</dbReference>
<protein>
    <submittedName>
        <fullName evidence="1">Uncharacterized protein</fullName>
    </submittedName>
</protein>
<accession>A0A1W1Y0A5</accession>
<evidence type="ECO:0000313" key="2">
    <source>
        <dbReference type="Proteomes" id="UP000192761"/>
    </source>
</evidence>
<dbReference type="SUPFAM" id="SSF55729">
    <property type="entry name" value="Acyl-CoA N-acyltransferases (Nat)"/>
    <property type="match status" value="1"/>
</dbReference>
<sequence>MGLAALTVRMHNWPSSDYRALLAEADGRMHADLLYRINPDYIYLRQLYVTPGACRQRLGGSWSNKPAMLPGHCTCASRC</sequence>
<gene>
    <name evidence="1" type="ORF">SAMN02745857_03922</name>
</gene>